<dbReference type="Proteomes" id="UP000259683">
    <property type="component" value="Segment"/>
</dbReference>
<proteinExistence type="predicted"/>
<evidence type="ECO:0000256" key="1">
    <source>
        <dbReference type="SAM" id="MobiDB-lite"/>
    </source>
</evidence>
<protein>
    <submittedName>
        <fullName evidence="2">Uncharacterized protein</fullName>
    </submittedName>
</protein>
<dbReference type="EMBL" id="MH588547">
    <property type="protein sequence ID" value="AXQ69678.1"/>
    <property type="molecule type" value="Genomic_DNA"/>
</dbReference>
<reference evidence="2" key="2">
    <citation type="submission" date="2021-07" db="EMBL/GenBank/DDBJ databases">
        <title>Giant CbK-like Caulobacter bacteriophages have genetically divergent genomes.</title>
        <authorList>
            <person name="Wilson K."/>
            <person name="Ely B."/>
        </authorList>
    </citation>
    <scope>NUCLEOTIDE SEQUENCE</scope>
</reference>
<gene>
    <name evidence="2" type="ORF">CcrSC_gp096</name>
</gene>
<keyword evidence="3" id="KW-1185">Reference proteome</keyword>
<feature type="region of interest" description="Disordered" evidence="1">
    <location>
        <begin position="1"/>
        <end position="24"/>
    </location>
</feature>
<accession>A0A385EFV2</accession>
<organism evidence="2 3">
    <name type="scientific">Caulobacter phage CcrSC</name>
    <dbReference type="NCBI Taxonomy" id="2283272"/>
    <lineage>
        <taxon>Viruses</taxon>
        <taxon>Duplodnaviria</taxon>
        <taxon>Heunggongvirae</taxon>
        <taxon>Uroviricota</taxon>
        <taxon>Caudoviricetes</taxon>
        <taxon>Jeanschmidtviridae</taxon>
        <taxon>Bertelyvirus</taxon>
        <taxon>Bertelyvirus SC</taxon>
    </lineage>
</organism>
<feature type="region of interest" description="Disordered" evidence="1">
    <location>
        <begin position="168"/>
        <end position="194"/>
    </location>
</feature>
<evidence type="ECO:0000313" key="2">
    <source>
        <dbReference type="EMBL" id="AXQ69678.1"/>
    </source>
</evidence>
<sequence>MGGYAPRPAKRARLRPSPPNFKSDYARHREKEERIAAKVGGEQELKRLLREQEEKGPFAVLCQDVQTGRYHFLSAVEHQRQTRAYFQPKIAESIDSLNDIMGMLTPSVASTAPRTATSSLYAEVQALPVGGRMVIDDFKRKPQELGPNVKVVYDASIDAHIVTKLPPSPFLSVDKPPRPAKQGPTGPLPPVTIEQKVKDGPSPFWCRVIEIVGVLLGSVIGSAIYHTITGPS</sequence>
<reference evidence="2" key="1">
    <citation type="submission" date="2018-07" db="EMBL/GenBank/DDBJ databases">
        <authorList>
            <person name="Wilson K.M."/>
            <person name="Ely B."/>
        </authorList>
    </citation>
    <scope>NUCLEOTIDE SEQUENCE</scope>
</reference>
<name>A0A385EFV2_9CAUD</name>
<evidence type="ECO:0000313" key="3">
    <source>
        <dbReference type="Proteomes" id="UP000259683"/>
    </source>
</evidence>